<evidence type="ECO:0000313" key="1">
    <source>
        <dbReference type="EMBL" id="BAF36346.1"/>
    </source>
</evidence>
<dbReference type="EMBL" id="AB263749">
    <property type="protein sequence ID" value="BAF36346.1"/>
    <property type="molecule type" value="Genomic_DNA"/>
</dbReference>
<name>A0A941_IPOTF</name>
<dbReference type="AlphaFoldDB" id="A0A941"/>
<proteinExistence type="predicted"/>
<protein>
    <submittedName>
        <fullName evidence="1">Uncharacterized protein</fullName>
    </submittedName>
</protein>
<reference evidence="1" key="1">
    <citation type="journal article" date="2007" name="Sex. Plant Reprod.">
        <title>Physical size of the S locus region defined by genetic recombination and genome sequencing in Ipomoea trifida, Convolvulaceae.</title>
        <authorList>
            <person name="Rahman M.H."/>
            <person name="Tsuchiya T."/>
            <person name="Suwabe K."/>
            <person name="Kohori J."/>
            <person name="Tomita R.N."/>
            <person name="Kagaya Y."/>
            <person name="Kobayashi I."/>
            <person name="Kakeda K."/>
            <person name="Kowyama Y."/>
        </authorList>
    </citation>
    <scope>NUCLEOTIDE SEQUENCE</scope>
</reference>
<sequence length="68" mass="7588">MANLRGLSLSIFSLGDTGAGPGGIVTCENQTWVFPEFFLTKRAYLPLKHPIGFKKHNLKRPSKMKIEV</sequence>
<organism evidence="1">
    <name type="scientific">Ipomoea trifida</name>
    <name type="common">Morning glory</name>
    <dbReference type="NCBI Taxonomy" id="35884"/>
    <lineage>
        <taxon>Eukaryota</taxon>
        <taxon>Viridiplantae</taxon>
        <taxon>Streptophyta</taxon>
        <taxon>Embryophyta</taxon>
        <taxon>Tracheophyta</taxon>
        <taxon>Spermatophyta</taxon>
        <taxon>Magnoliopsida</taxon>
        <taxon>eudicotyledons</taxon>
        <taxon>Gunneridae</taxon>
        <taxon>Pentapetalae</taxon>
        <taxon>asterids</taxon>
        <taxon>lamiids</taxon>
        <taxon>Solanales</taxon>
        <taxon>Convolvulaceae</taxon>
        <taxon>Ipomoeeae</taxon>
        <taxon>Ipomoea</taxon>
    </lineage>
</organism>
<accession>A0A941</accession>